<dbReference type="InterPro" id="IPR026341">
    <property type="entry name" value="T9SS_type_B"/>
</dbReference>
<dbReference type="Gene3D" id="2.60.40.10">
    <property type="entry name" value="Immunoglobulins"/>
    <property type="match status" value="3"/>
</dbReference>
<reference evidence="3" key="2">
    <citation type="submission" date="2023-04" db="EMBL/GenBank/DDBJ databases">
        <title>Paracnuella aquatica gen. nov., sp. nov., a member of the family Chitinophagaceae isolated from a hot spring.</title>
        <authorList>
            <person name="Wang C."/>
        </authorList>
    </citation>
    <scope>NUCLEOTIDE SEQUENCE</scope>
    <source>
        <strain evidence="3">LB-8</strain>
    </source>
</reference>
<dbReference type="SMART" id="SM00089">
    <property type="entry name" value="PKD"/>
    <property type="match status" value="3"/>
</dbReference>
<feature type="domain" description="PKD" evidence="2">
    <location>
        <begin position="322"/>
        <end position="365"/>
    </location>
</feature>
<protein>
    <submittedName>
        <fullName evidence="3">Gliding motility-associated C-terminal domain-containing protein</fullName>
    </submittedName>
</protein>
<gene>
    <name evidence="3" type="ORF">OCK74_10245</name>
</gene>
<feature type="domain" description="PKD" evidence="2">
    <location>
        <begin position="410"/>
        <end position="466"/>
    </location>
</feature>
<dbReference type="Pfam" id="PF18911">
    <property type="entry name" value="PKD_4"/>
    <property type="match status" value="1"/>
</dbReference>
<proteinExistence type="predicted"/>
<dbReference type="InterPro" id="IPR000601">
    <property type="entry name" value="PKD_dom"/>
</dbReference>
<feature type="chain" id="PRO_5040833434" evidence="1">
    <location>
        <begin position="21"/>
        <end position="871"/>
    </location>
</feature>
<feature type="signal peptide" evidence="1">
    <location>
        <begin position="1"/>
        <end position="20"/>
    </location>
</feature>
<name>A0A9X2XVR0_9BACT</name>
<reference evidence="3" key="1">
    <citation type="submission" date="2022-09" db="EMBL/GenBank/DDBJ databases">
        <authorList>
            <person name="Yuan C."/>
            <person name="Ke Z."/>
        </authorList>
    </citation>
    <scope>NUCLEOTIDE SEQUENCE</scope>
    <source>
        <strain evidence="3">LB-8</strain>
    </source>
</reference>
<dbReference type="NCBIfam" id="TIGR04131">
    <property type="entry name" value="Bac_Flav_CTERM"/>
    <property type="match status" value="1"/>
</dbReference>
<dbReference type="InterPro" id="IPR022409">
    <property type="entry name" value="PKD/Chitinase_dom"/>
</dbReference>
<evidence type="ECO:0000313" key="3">
    <source>
        <dbReference type="EMBL" id="MCU7549496.1"/>
    </source>
</evidence>
<keyword evidence="4" id="KW-1185">Reference proteome</keyword>
<evidence type="ECO:0000256" key="1">
    <source>
        <dbReference type="SAM" id="SignalP"/>
    </source>
</evidence>
<dbReference type="CDD" id="cd00146">
    <property type="entry name" value="PKD"/>
    <property type="match status" value="1"/>
</dbReference>
<sequence>MKRSIVCLLVSLGIWLAAKADHITGGEMYYTFLGASGGVYQYRITAKLFKDCHRNRQFPDPAIISVFDKATNSRIKDLAVPLANSGRLELSNTNKCITNPPDVCYDLAYYNFDLSLPGSPDGYLIALQIVFRINGISNLSSGYGNVGATFTAEIPSTTTMATAPQNNSARFNSDDMVVVCADNSFNYSFAAEDLDGDELRYSFCNAYQGGSFGGGSTSNPASPPPFLSVPYEGTAFTGSSPLGNTVTIDSKTGMIKGTAPASGTYVVTVCVEEIRNGKVIALQRKDLQINITSCTIAAASLLPEYQLCDDSKTLALNNRAYSPLIQTYYWEFSDQEGTPVFSSSSSNPVYTFSDTGLYKIKLIINRGQECSDSITSVARVYPGFKPGFEVNGICSKKPTRFSDATTSVYGAAYKWTWDFGDNDLSDDISTLQNPSYAYSGIGVKNVQLIVSNTNGCVDTISKAVSIVDKPPLGLAFRDTVICINDQLTLHAIGGGLFKWSPQSNITGSTTNSPTVTPHATTTYFVELDDGGCLNSDSVTVNVVSKVNVQAMNDTTICQGDEIRLGVVSDGLSYSWTPAEQLNDAFSKNPLAVTNATSTYEVTARIGGCSASDRILVKTVPYPNANAGNDTTICFATSAQLSGSMDGNNAVWSPAIGMNAANTLHPTVRPKNTTAYTLSVYDSKGCPKAGLDTVVITVLPDINASAGRDTAVSVGQPLQLQAKGGESYSWSPASNLSATDVSNPVAVYYEPSEGQLYKVLVSNEAGCTDSAFITVKVFQKGPYIYVPNAFTPNDDGRNDLLRPIAVGIQRIEQFIVYNRWGQTVFSTAENGNGWDGRINGKEQASGTYVWLVKAVDYNGKSYFRKGTAALIR</sequence>
<dbReference type="InterPro" id="IPR035986">
    <property type="entry name" value="PKD_dom_sf"/>
</dbReference>
<dbReference type="PROSITE" id="PS50093">
    <property type="entry name" value="PKD"/>
    <property type="match status" value="2"/>
</dbReference>
<keyword evidence="1" id="KW-0732">Signal</keyword>
<evidence type="ECO:0000259" key="2">
    <source>
        <dbReference type="PROSITE" id="PS50093"/>
    </source>
</evidence>
<dbReference type="Pfam" id="PF13585">
    <property type="entry name" value="CHU_C"/>
    <property type="match status" value="1"/>
</dbReference>
<dbReference type="EMBL" id="JAOTIF010000006">
    <property type="protein sequence ID" value="MCU7549496.1"/>
    <property type="molecule type" value="Genomic_DNA"/>
</dbReference>
<dbReference type="SUPFAM" id="SSF49299">
    <property type="entry name" value="PKD domain"/>
    <property type="match status" value="2"/>
</dbReference>
<organism evidence="3 4">
    <name type="scientific">Paraflavisolibacter caeni</name>
    <dbReference type="NCBI Taxonomy" id="2982496"/>
    <lineage>
        <taxon>Bacteria</taxon>
        <taxon>Pseudomonadati</taxon>
        <taxon>Bacteroidota</taxon>
        <taxon>Chitinophagia</taxon>
        <taxon>Chitinophagales</taxon>
        <taxon>Chitinophagaceae</taxon>
        <taxon>Paraflavisolibacter</taxon>
    </lineage>
</organism>
<dbReference type="AlphaFoldDB" id="A0A9X2XVR0"/>
<dbReference type="InterPro" id="IPR013783">
    <property type="entry name" value="Ig-like_fold"/>
</dbReference>
<dbReference type="RefSeq" id="WP_279296940.1">
    <property type="nucleotide sequence ID" value="NZ_JAOTIF010000006.1"/>
</dbReference>
<dbReference type="Proteomes" id="UP001155483">
    <property type="component" value="Unassembled WGS sequence"/>
</dbReference>
<comment type="caution">
    <text evidence="3">The sequence shown here is derived from an EMBL/GenBank/DDBJ whole genome shotgun (WGS) entry which is preliminary data.</text>
</comment>
<evidence type="ECO:0000313" key="4">
    <source>
        <dbReference type="Proteomes" id="UP001155483"/>
    </source>
</evidence>
<accession>A0A9X2XVR0</accession>